<feature type="domain" description="BRCT" evidence="3">
    <location>
        <begin position="1181"/>
        <end position="1260"/>
    </location>
</feature>
<evidence type="ECO:0000256" key="1">
    <source>
        <dbReference type="SAM" id="MobiDB-lite"/>
    </source>
</evidence>
<dbReference type="CDD" id="cd01650">
    <property type="entry name" value="RT_nLTR_like"/>
    <property type="match status" value="1"/>
</dbReference>
<dbReference type="InterPro" id="IPR049395">
    <property type="entry name" value="ECT2_PH"/>
</dbReference>
<dbReference type="SUPFAM" id="SSF48065">
    <property type="entry name" value="DBL homology domain (DH-domain)"/>
    <property type="match status" value="1"/>
</dbReference>
<dbReference type="GO" id="GO:0005938">
    <property type="term" value="C:cell cortex"/>
    <property type="evidence" value="ECO:0007669"/>
    <property type="project" value="TreeGrafter"/>
</dbReference>
<dbReference type="PROSITE" id="PS50879">
    <property type="entry name" value="RNASE_H_1"/>
    <property type="match status" value="1"/>
</dbReference>
<evidence type="ECO:0008006" key="8">
    <source>
        <dbReference type="Google" id="ProtNLM"/>
    </source>
</evidence>
<dbReference type="CDD" id="cd09276">
    <property type="entry name" value="Rnase_HI_RT_non_LTR"/>
    <property type="match status" value="1"/>
</dbReference>
<dbReference type="InterPro" id="IPR011993">
    <property type="entry name" value="PH-like_dom_sf"/>
</dbReference>
<evidence type="ECO:0000259" key="2">
    <source>
        <dbReference type="PROSITE" id="PS50010"/>
    </source>
</evidence>
<feature type="region of interest" description="Disordered" evidence="1">
    <location>
        <begin position="1514"/>
        <end position="1546"/>
    </location>
</feature>
<dbReference type="GO" id="GO:2000431">
    <property type="term" value="P:regulation of cytokinesis, actomyosin contractile ring assembly"/>
    <property type="evidence" value="ECO:0007669"/>
    <property type="project" value="InterPro"/>
</dbReference>
<keyword evidence="7" id="KW-1185">Reference proteome</keyword>
<dbReference type="InterPro" id="IPR000477">
    <property type="entry name" value="RT_dom"/>
</dbReference>
<evidence type="ECO:0000259" key="3">
    <source>
        <dbReference type="PROSITE" id="PS50172"/>
    </source>
</evidence>
<dbReference type="GO" id="GO:0003676">
    <property type="term" value="F:nucleic acid binding"/>
    <property type="evidence" value="ECO:0007669"/>
    <property type="project" value="InterPro"/>
</dbReference>
<dbReference type="Pfam" id="PF14529">
    <property type="entry name" value="Exo_endo_phos_2"/>
    <property type="match status" value="1"/>
</dbReference>
<dbReference type="InterPro" id="IPR036691">
    <property type="entry name" value="Endo/exonu/phosph_ase_sf"/>
</dbReference>
<dbReference type="SUPFAM" id="SSF52113">
    <property type="entry name" value="BRCT domain"/>
    <property type="match status" value="2"/>
</dbReference>
<dbReference type="CDD" id="cd09077">
    <property type="entry name" value="R1-I-EN"/>
    <property type="match status" value="1"/>
</dbReference>
<dbReference type="InterPro" id="IPR043502">
    <property type="entry name" value="DNA/RNA_pol_sf"/>
</dbReference>
<dbReference type="PANTHER" id="PTHR16777">
    <property type="entry name" value="PROTEIN ECT2"/>
    <property type="match status" value="1"/>
</dbReference>
<evidence type="ECO:0000259" key="4">
    <source>
        <dbReference type="PROSITE" id="PS50878"/>
    </source>
</evidence>
<dbReference type="SUPFAM" id="SSF53098">
    <property type="entry name" value="Ribonuclease H-like"/>
    <property type="match status" value="1"/>
</dbReference>
<evidence type="ECO:0000313" key="6">
    <source>
        <dbReference type="EMBL" id="CAF4882667.1"/>
    </source>
</evidence>
<dbReference type="PANTHER" id="PTHR16777:SF2">
    <property type="entry name" value="PROTEIN ECT2"/>
    <property type="match status" value="1"/>
</dbReference>
<dbReference type="EMBL" id="CAJOBZ010000028">
    <property type="protein sequence ID" value="CAF4882667.1"/>
    <property type="molecule type" value="Genomic_DNA"/>
</dbReference>
<feature type="domain" description="BRCT" evidence="3">
    <location>
        <begin position="1811"/>
        <end position="1837"/>
    </location>
</feature>
<dbReference type="PROSITE" id="PS00741">
    <property type="entry name" value="DH_1"/>
    <property type="match status" value="1"/>
</dbReference>
<dbReference type="Pfam" id="PF00075">
    <property type="entry name" value="RNase_H"/>
    <property type="match status" value="1"/>
</dbReference>
<dbReference type="GO" id="GO:0071897">
    <property type="term" value="P:DNA biosynthetic process"/>
    <property type="evidence" value="ECO:0007669"/>
    <property type="project" value="UniProtKB-ARBA"/>
</dbReference>
<feature type="domain" description="DH" evidence="2">
    <location>
        <begin position="1933"/>
        <end position="2128"/>
    </location>
</feature>
<organism evidence="6 7">
    <name type="scientific">Pieris macdunnoughi</name>
    <dbReference type="NCBI Taxonomy" id="345717"/>
    <lineage>
        <taxon>Eukaryota</taxon>
        <taxon>Metazoa</taxon>
        <taxon>Ecdysozoa</taxon>
        <taxon>Arthropoda</taxon>
        <taxon>Hexapoda</taxon>
        <taxon>Insecta</taxon>
        <taxon>Pterygota</taxon>
        <taxon>Neoptera</taxon>
        <taxon>Endopterygota</taxon>
        <taxon>Lepidoptera</taxon>
        <taxon>Glossata</taxon>
        <taxon>Ditrysia</taxon>
        <taxon>Papilionoidea</taxon>
        <taxon>Pieridae</taxon>
        <taxon>Pierinae</taxon>
        <taxon>Pieris</taxon>
    </lineage>
</organism>
<feature type="compositionally biased region" description="Basic and acidic residues" evidence="1">
    <location>
        <begin position="1385"/>
        <end position="1413"/>
    </location>
</feature>
<proteinExistence type="predicted"/>
<feature type="domain" description="RNase H type-1" evidence="5">
    <location>
        <begin position="868"/>
        <end position="1000"/>
    </location>
</feature>
<dbReference type="InterPro" id="IPR001331">
    <property type="entry name" value="GDS_CDC24_CS"/>
</dbReference>
<dbReference type="GO" id="GO:0005634">
    <property type="term" value="C:nucleus"/>
    <property type="evidence" value="ECO:0007669"/>
    <property type="project" value="InterPro"/>
</dbReference>
<dbReference type="InterPro" id="IPR036397">
    <property type="entry name" value="RNaseH_sf"/>
</dbReference>
<dbReference type="GO" id="GO:0004523">
    <property type="term" value="F:RNA-DNA hybrid ribonuclease activity"/>
    <property type="evidence" value="ECO:0007669"/>
    <property type="project" value="InterPro"/>
</dbReference>
<dbReference type="PROSITE" id="PS50172">
    <property type="entry name" value="BRCT"/>
    <property type="match status" value="2"/>
</dbReference>
<evidence type="ECO:0000313" key="7">
    <source>
        <dbReference type="Proteomes" id="UP000663880"/>
    </source>
</evidence>
<dbReference type="GO" id="GO:0005096">
    <property type="term" value="F:GTPase activator activity"/>
    <property type="evidence" value="ECO:0007669"/>
    <property type="project" value="InterPro"/>
</dbReference>
<dbReference type="GO" id="GO:0005085">
    <property type="term" value="F:guanyl-nucleotide exchange factor activity"/>
    <property type="evidence" value="ECO:0007669"/>
    <property type="project" value="InterPro"/>
</dbReference>
<dbReference type="Gene3D" id="2.30.29.30">
    <property type="entry name" value="Pleckstrin-homology domain (PH domain)/Phosphotyrosine-binding domain (PTB)"/>
    <property type="match status" value="1"/>
</dbReference>
<dbReference type="Gene3D" id="3.30.420.10">
    <property type="entry name" value="Ribonuclease H-like superfamily/Ribonuclease H"/>
    <property type="match status" value="1"/>
</dbReference>
<feature type="region of interest" description="Disordered" evidence="1">
    <location>
        <begin position="1332"/>
        <end position="1441"/>
    </location>
</feature>
<dbReference type="GO" id="GO:0000281">
    <property type="term" value="P:mitotic cytokinesis"/>
    <property type="evidence" value="ECO:0007669"/>
    <property type="project" value="TreeGrafter"/>
</dbReference>
<dbReference type="PROSITE" id="PS50010">
    <property type="entry name" value="DH_2"/>
    <property type="match status" value="1"/>
</dbReference>
<dbReference type="OrthoDB" id="9997817at2759"/>
<dbReference type="InterPro" id="IPR035899">
    <property type="entry name" value="DBL_dom_sf"/>
</dbReference>
<dbReference type="SUPFAM" id="SSF56672">
    <property type="entry name" value="DNA/RNA polymerases"/>
    <property type="match status" value="1"/>
</dbReference>
<dbReference type="PROSITE" id="PS50878">
    <property type="entry name" value="RT_POL"/>
    <property type="match status" value="1"/>
</dbReference>
<dbReference type="Proteomes" id="UP000663880">
    <property type="component" value="Unassembled WGS sequence"/>
</dbReference>
<dbReference type="Pfam" id="PF12738">
    <property type="entry name" value="PTCB-BRCT"/>
    <property type="match status" value="1"/>
</dbReference>
<dbReference type="InterPro" id="IPR036420">
    <property type="entry name" value="BRCT_dom_sf"/>
</dbReference>
<protein>
    <recommendedName>
        <fullName evidence="8">Reverse transcriptase</fullName>
    </recommendedName>
</protein>
<dbReference type="Gene3D" id="3.60.10.10">
    <property type="entry name" value="Endonuclease/exonuclease/phosphatase"/>
    <property type="match status" value="1"/>
</dbReference>
<dbReference type="Pfam" id="PF00621">
    <property type="entry name" value="RhoGEF"/>
    <property type="match status" value="1"/>
</dbReference>
<dbReference type="CDD" id="cd17733">
    <property type="entry name" value="BRCT_Ect2_rpt1"/>
    <property type="match status" value="1"/>
</dbReference>
<dbReference type="CDD" id="cd00160">
    <property type="entry name" value="RhoGEF"/>
    <property type="match status" value="1"/>
</dbReference>
<dbReference type="GO" id="GO:0035556">
    <property type="term" value="P:intracellular signal transduction"/>
    <property type="evidence" value="ECO:0007669"/>
    <property type="project" value="InterPro"/>
</dbReference>
<dbReference type="CDD" id="cd01229">
    <property type="entry name" value="PH_Ect2"/>
    <property type="match status" value="1"/>
</dbReference>
<accession>A0A821U439</accession>
<dbReference type="SMART" id="SM00325">
    <property type="entry name" value="RhoGEF"/>
    <property type="match status" value="1"/>
</dbReference>
<dbReference type="Gene3D" id="3.40.50.10190">
    <property type="entry name" value="BRCT domain"/>
    <property type="match status" value="2"/>
</dbReference>
<name>A0A821U439_9NEOP</name>
<dbReference type="SUPFAM" id="SSF56219">
    <property type="entry name" value="DNase I-like"/>
    <property type="match status" value="1"/>
</dbReference>
<dbReference type="InterPro" id="IPR002156">
    <property type="entry name" value="RNaseH_domain"/>
</dbReference>
<feature type="domain" description="Reverse transcriptase" evidence="4">
    <location>
        <begin position="531"/>
        <end position="776"/>
    </location>
</feature>
<feature type="region of interest" description="Disordered" evidence="1">
    <location>
        <begin position="454"/>
        <end position="483"/>
    </location>
</feature>
<dbReference type="InterPro" id="IPR026817">
    <property type="entry name" value="Ect2"/>
</dbReference>
<evidence type="ECO:0000259" key="5">
    <source>
        <dbReference type="PROSITE" id="PS50879"/>
    </source>
</evidence>
<dbReference type="Pfam" id="PF00078">
    <property type="entry name" value="RVT_1"/>
    <property type="match status" value="1"/>
</dbReference>
<dbReference type="GO" id="GO:0042575">
    <property type="term" value="C:DNA polymerase complex"/>
    <property type="evidence" value="ECO:0007669"/>
    <property type="project" value="UniProtKB-ARBA"/>
</dbReference>
<dbReference type="Pfam" id="PF21242">
    <property type="entry name" value="ECT2_PH"/>
    <property type="match status" value="1"/>
</dbReference>
<dbReference type="InterPro" id="IPR001357">
    <property type="entry name" value="BRCT_dom"/>
</dbReference>
<reference evidence="6" key="1">
    <citation type="submission" date="2021-02" db="EMBL/GenBank/DDBJ databases">
        <authorList>
            <person name="Steward A R."/>
        </authorList>
    </citation>
    <scope>NUCLEOTIDE SEQUENCE</scope>
</reference>
<dbReference type="InterPro" id="IPR012337">
    <property type="entry name" value="RNaseH-like_sf"/>
</dbReference>
<comment type="caution">
    <text evidence="6">The sequence shown here is derived from an EMBL/GenBank/DDBJ whole genome shotgun (WGS) entry which is preliminary data.</text>
</comment>
<feature type="compositionally biased region" description="Polar residues" evidence="1">
    <location>
        <begin position="1337"/>
        <end position="1360"/>
    </location>
</feature>
<dbReference type="GO" id="GO:0007399">
    <property type="term" value="P:nervous system development"/>
    <property type="evidence" value="ECO:0007669"/>
    <property type="project" value="TreeGrafter"/>
</dbReference>
<feature type="compositionally biased region" description="Polar residues" evidence="1">
    <location>
        <begin position="1373"/>
        <end position="1383"/>
    </location>
</feature>
<dbReference type="InterPro" id="IPR005135">
    <property type="entry name" value="Endo/exonuclease/phosphatase"/>
</dbReference>
<dbReference type="Gene3D" id="1.20.900.10">
    <property type="entry name" value="Dbl homology (DH) domain"/>
    <property type="match status" value="1"/>
</dbReference>
<sequence length="2448" mass="275362">MHIDLQRVKVMDQSPLIQCSKCLGYGHVGPTDKNSKSYLIVQANLQKKNLATNEIIIESQKKGIAIALLQEPYIGARGRVRQYRGARVYQSTAKNEGVVKAAIAVFDHDLKVEQYPELTTNNIVVVKIHTGAWEMVAVSYYFEPYPKPLVPYLDQLVKIKGKFKRNLIFGGDANAKSVWWGSSVIDERGEDMAATLEQLEMQILNQGDTPTYYTIRANKQYTSFIDVTACTLDMLQKIENWQVNQNLISSDHNAITFTIKQKITKNNTELKTTRIYYTKKANWTNFLEKIGQLLLENRINQQNVDNITDKTELEDIIATYINIITETSNACIPKIKNKSLPTIPWWTKELANLKRIMVTKKRRIRCAAAVRRQKVIKEYLEAKDIYEKEAKKAQINSWKEYCEKQDKEGVWKGIYKIINKTTERHEDLPLNNQGKTLCSRESAELLAEVFYPRDKEEDDDQEHKKTRQLAETVNEQDHDDNHDPPFTITELNMVIGSFDCKKAPGSDGLTLDICSRAILRDPGVFLSMANKCLELGYFPKLWKVATVVVLRKPGKDDYTSPKSYRPIGLLPVMGKILERLLVSRLKWHVIPKLSHRQYGFMPQKSTEDSLYDLVGYIRDQLNGKKLITIVSLDIEGAFDSAWWPMIRVQLAKLGVPINLRKIIDSYLKERKVQLKYAGEEVNRNTSKGCIQGSIGGPILWNLLLDPLLQEMEKKGYYCQAFADDVIMVFVGESAFEIERNANAALAYVIDWAVIEPIILYAAAVWAPATKKLGIRKQLNSVQRSFALKLCRAYRTVSLNASLILAGLLPLDLRIQEAAVLYEAKRGLFQSELEGDLEQRVSWMSIPHPSKEPDIKFIAYREQERPRTDAPAVKIYTDGSKVDELVGASVSLWKNGAEFETFKLKLSSCCSVYQAELVAILKATARILCHPETTYGVYSDSRSALESVAGGRSFNPLVVEIRKNINKAHLLNKKIDIFWVKAHSGMEGNERADQLAKEAAHLEEAPVYNRFPISHLKNCLRGNTIEKWNHRYRDGETAAITKLFLPNVASAFSIIKQMKPTGLITQMLTGHGGFLSYLHRFRVRQSAACPCDDAAEETVLHVLTDCPMCGYDRYNAEQAMGMRVTETSLKGIMLNVRLRGIFLGFAVRVMQGVVKRNRVLGPTAVLQLAQRDEPPPANARPLYSLAMRGAVICFSGFRKKDELTYLITLIHYMGGSIRKDMSSKVTHLIAAAATGDKYRYASGFGLPVLARSWVDACWERRDDPACLATDDAIIKEHKLRVFAGARVCFVGFPEDETQHMAEVLASNGGASCQLDDTDCTHVVMANGETFGRSLILSPHSNTPNSTNIRSTPTRPQTTPKTSLYRRLSARLSGCRSSPNKQSNTIEDEREKRLQNARDRFRKTKNDSCESKDESSTSNSEPVANVGSENEIDSIDARKYKNSDKENKHVLHINRAPFKDKREVFKNKSMNIFNIVDCLTEAGSLNSSLTKSLCDLDYKDETGFLLPSSAECNSTTTISSAKKRSRNSTDSNIQVSPIDANLSPDKTEDSTWKSIKRLKIKDSFKFKNRPTIFKRTKKDSVTKVAGDISVEPVSPDSVKPTDPAGEFVASTSSPIREDDNTSICSMNLSKQSNIFDTSFTSMKSSKTVKSKLRRSVKSFTASFRSERKKKYEKRTERNTVEVDPSHLVDLKNVSTPKRDLDDMHLDISPVQVDTVDSTDMRTPRVLTLDELDDSTIFKTPHRVVRAQRHSICGDVKAKSNVCYESLSSLPSEAVTCNVTPTSTTIRDARVSCLGFLPVVDEHNTVVVPDCSQSIHIVKAEWFWASVQNEEAQDERDYLFKDYLDEISRRSSVGSSIPVEENTERNVAGTPAHLRMRKRKLRGGDAALHKRRSSVGDAVLLSLSGNLLDCTPSPDGKQLLEESEVPDNVVRKLMSPRQQVFMELLQTESNYVGILQTIVAMFKQPLEEMAEEDTNNGKNQALLNNTELKIIFGNLPPIFELHQRMLEELKWAQAHWSEEVSIGRLVLRYTPDMVKAYPPFVNFFENTKEMLQQCDRENPRFHAFLKICQTKPECGRQSLQELLIRPVQRLPSISLLLDDILKHTHKSNPDHVALVSALAGLREVMSHINEDKRKTEGQLQMFDIYNDIDQCPAHLVSSHRSFVSRCEVVELSKELSGRGDHLVLFLFTDTMEVCKKRSKAFNSKSPTNGTGTMRIGSSKPYRHISLMPLSTVKRVVDIREAEDCHNVFALMCRSNQELKEKLYSFMITDDAVDKGHFLRQLCRQMANTVCKADADKFLACLESHQLDIDTSDLALSTLSKVSKFAAKTRIKLEALAGLGGWLRAAPSAALLDTWVLRAHLLPQVERALSFNKTPSKLKRAMSSIISPFGSTSSLTPASQQLAQMRLASCNNINEMGSSGGAGEASEVLVAPLSVQPTRKATAGAAAALRRF</sequence>
<gene>
    <name evidence="6" type="ORF">PMACD_LOCUS9749</name>
</gene>
<dbReference type="InterPro" id="IPR000219">
    <property type="entry name" value="DH_dom"/>
</dbReference>
<dbReference type="SMART" id="SM00292">
    <property type="entry name" value="BRCT"/>
    <property type="match status" value="2"/>
</dbReference>